<evidence type="ECO:0000313" key="2">
    <source>
        <dbReference type="EMBL" id="MCU9613937.1"/>
    </source>
</evidence>
<evidence type="ECO:0000313" key="3">
    <source>
        <dbReference type="Proteomes" id="UP001209318"/>
    </source>
</evidence>
<proteinExistence type="predicted"/>
<comment type="caution">
    <text evidence="2">The sequence shown here is derived from an EMBL/GenBank/DDBJ whole genome shotgun (WGS) entry which is preliminary data.</text>
</comment>
<name>A0AAE3ITN0_9BACI</name>
<sequence length="106" mass="11863">MFRFLLKTLIVAGILFFGIIIGFQEANHGLLKMKGYADENFTGAFTVEEAANGEYEATILGETVTSHDLEGKKKILEEMNNYNFFTDIAKKVSNLISNFVTNLFPS</sequence>
<accession>A0AAE3ITN0</accession>
<dbReference type="InterPro" id="IPR020534">
    <property type="entry name" value="Uncharacterised_YqxA"/>
</dbReference>
<reference evidence="2" key="1">
    <citation type="submission" date="2022-10" db="EMBL/GenBank/DDBJ databases">
        <title>Description of Fervidibacillus gen. nov. in the family Fervidibacillaceae fam. nov. with two species, Fervidibacillus albus sp. nov., and Fervidibacillus halotolerans sp. nov., isolated from tidal flat sediments.</title>
        <authorList>
            <person name="Kwon K.K."/>
            <person name="Yang S.-H."/>
        </authorList>
    </citation>
    <scope>NUCLEOTIDE SEQUENCE</scope>
    <source>
        <strain evidence="2">JCM 19140</strain>
    </source>
</reference>
<keyword evidence="1" id="KW-0812">Transmembrane</keyword>
<evidence type="ECO:0000256" key="1">
    <source>
        <dbReference type="SAM" id="Phobius"/>
    </source>
</evidence>
<dbReference type="Pfam" id="PF12438">
    <property type="entry name" value="DUF3679"/>
    <property type="match status" value="1"/>
</dbReference>
<dbReference type="RefSeq" id="WP_263073172.1">
    <property type="nucleotide sequence ID" value="NZ_JAOUSF010000003.1"/>
</dbReference>
<protein>
    <submittedName>
        <fullName evidence="2">YqxA family protein</fullName>
    </submittedName>
</protein>
<dbReference type="EMBL" id="JAOUSF010000003">
    <property type="protein sequence ID" value="MCU9613937.1"/>
    <property type="molecule type" value="Genomic_DNA"/>
</dbReference>
<dbReference type="AlphaFoldDB" id="A0AAE3ITN0"/>
<keyword evidence="3" id="KW-1185">Reference proteome</keyword>
<gene>
    <name evidence="2" type="ORF">OEV98_10225</name>
</gene>
<keyword evidence="1" id="KW-1133">Transmembrane helix</keyword>
<dbReference type="Proteomes" id="UP001209318">
    <property type="component" value="Unassembled WGS sequence"/>
</dbReference>
<organism evidence="2 3">
    <name type="scientific">Perspicuibacillus lycopersici</name>
    <dbReference type="NCBI Taxonomy" id="1325689"/>
    <lineage>
        <taxon>Bacteria</taxon>
        <taxon>Bacillati</taxon>
        <taxon>Bacillota</taxon>
        <taxon>Bacilli</taxon>
        <taxon>Bacillales</taxon>
        <taxon>Bacillaceae</taxon>
        <taxon>Perspicuibacillus</taxon>
    </lineage>
</organism>
<keyword evidence="1" id="KW-0472">Membrane</keyword>
<feature type="transmembrane region" description="Helical" evidence="1">
    <location>
        <begin position="6"/>
        <end position="23"/>
    </location>
</feature>